<evidence type="ECO:0000313" key="7">
    <source>
        <dbReference type="Proteomes" id="UP000521032"/>
    </source>
</evidence>
<sequence length="175" mass="19522">MTLLILLLIIIGMIVGFRRGGLLQFIHLFGTISAIIIARLNYKTLGSKLDLIMPYPSSALEVDNTILKDIPDLETAYYYMAAFFFIFIITKLIIQIFISTFDYLQQINFHVVASSIAGVIFGVIETICILVVILAFAATIPMDALQNAIDGSGLAKFILNHTLILSDRLMSWMQI</sequence>
<dbReference type="GO" id="GO:0009403">
    <property type="term" value="P:toxin biosynthetic process"/>
    <property type="evidence" value="ECO:0007669"/>
    <property type="project" value="InterPro"/>
</dbReference>
<dbReference type="InterPro" id="IPR003825">
    <property type="entry name" value="Colicin-V_CvpA"/>
</dbReference>
<keyword evidence="3 5" id="KW-1133">Transmembrane helix</keyword>
<evidence type="ECO:0000313" key="6">
    <source>
        <dbReference type="EMBL" id="CAD2077827.1"/>
    </source>
</evidence>
<gene>
    <name evidence="6" type="ORF">JEOSCH030_01399</name>
</gene>
<proteinExistence type="predicted"/>
<keyword evidence="7" id="KW-1185">Reference proteome</keyword>
<dbReference type="RefSeq" id="WP_186088127.1">
    <property type="nucleotide sequence ID" value="NZ_BMDB01000001.1"/>
</dbReference>
<feature type="transmembrane region" description="Helical" evidence="5">
    <location>
        <begin position="76"/>
        <end position="98"/>
    </location>
</feature>
<dbReference type="PANTHER" id="PTHR37306:SF1">
    <property type="entry name" value="COLICIN V PRODUCTION PROTEIN"/>
    <property type="match status" value="1"/>
</dbReference>
<dbReference type="Pfam" id="PF02674">
    <property type="entry name" value="Colicin_V"/>
    <property type="match status" value="1"/>
</dbReference>
<evidence type="ECO:0000256" key="2">
    <source>
        <dbReference type="ARBA" id="ARBA00022692"/>
    </source>
</evidence>
<reference evidence="6 7" key="1">
    <citation type="submission" date="2020-07" db="EMBL/GenBank/DDBJ databases">
        <authorList>
            <person name="Criscuolo A."/>
        </authorList>
    </citation>
    <scope>NUCLEOTIDE SEQUENCE [LARGE SCALE GENOMIC DNA]</scope>
    <source>
        <strain evidence="7">CIP 111030</strain>
    </source>
</reference>
<dbReference type="GO" id="GO:0016020">
    <property type="term" value="C:membrane"/>
    <property type="evidence" value="ECO:0007669"/>
    <property type="project" value="UniProtKB-SubCell"/>
</dbReference>
<keyword evidence="4 5" id="KW-0472">Membrane</keyword>
<evidence type="ECO:0000256" key="1">
    <source>
        <dbReference type="ARBA" id="ARBA00004141"/>
    </source>
</evidence>
<feature type="transmembrane region" description="Helical" evidence="5">
    <location>
        <begin position="110"/>
        <end position="137"/>
    </location>
</feature>
<keyword evidence="2 5" id="KW-0812">Transmembrane</keyword>
<evidence type="ECO:0000256" key="5">
    <source>
        <dbReference type="SAM" id="Phobius"/>
    </source>
</evidence>
<protein>
    <submittedName>
        <fullName evidence="6">Colicin V production protein</fullName>
    </submittedName>
</protein>
<dbReference type="AlphaFoldDB" id="A0A6V7RK36"/>
<dbReference type="EMBL" id="CAJEWE010000010">
    <property type="protein sequence ID" value="CAD2077827.1"/>
    <property type="molecule type" value="Genomic_DNA"/>
</dbReference>
<evidence type="ECO:0000256" key="3">
    <source>
        <dbReference type="ARBA" id="ARBA00022989"/>
    </source>
</evidence>
<name>A0A6V7RK36_9BACL</name>
<comment type="subcellular location">
    <subcellularLocation>
        <location evidence="1">Membrane</location>
        <topology evidence="1">Multi-pass membrane protein</topology>
    </subcellularLocation>
</comment>
<dbReference type="Proteomes" id="UP000521032">
    <property type="component" value="Unassembled WGS sequence"/>
</dbReference>
<accession>A0A6V7RK36</accession>
<evidence type="ECO:0000256" key="4">
    <source>
        <dbReference type="ARBA" id="ARBA00023136"/>
    </source>
</evidence>
<dbReference type="PANTHER" id="PTHR37306">
    <property type="entry name" value="COLICIN V PRODUCTION PROTEIN"/>
    <property type="match status" value="1"/>
</dbReference>
<comment type="caution">
    <text evidence="6">The sequence shown here is derived from an EMBL/GenBank/DDBJ whole genome shotgun (WGS) entry which is preliminary data.</text>
</comment>
<feature type="transmembrane region" description="Helical" evidence="5">
    <location>
        <begin position="26"/>
        <end position="42"/>
    </location>
</feature>
<organism evidence="6 7">
    <name type="scientific">Phocicoccus schoeneichii</name>
    <dbReference type="NCBI Taxonomy" id="1812261"/>
    <lineage>
        <taxon>Bacteria</taxon>
        <taxon>Bacillati</taxon>
        <taxon>Bacillota</taxon>
        <taxon>Bacilli</taxon>
        <taxon>Bacillales</taxon>
        <taxon>Salinicoccaceae</taxon>
        <taxon>Phocicoccus</taxon>
    </lineage>
</organism>